<organism evidence="2 3">
    <name type="scientific">Corynebacterium ulcerans FRC58</name>
    <dbReference type="NCBI Taxonomy" id="1408268"/>
    <lineage>
        <taxon>Bacteria</taxon>
        <taxon>Bacillati</taxon>
        <taxon>Actinomycetota</taxon>
        <taxon>Actinomycetes</taxon>
        <taxon>Mycobacteriales</taxon>
        <taxon>Corynebacteriaceae</taxon>
        <taxon>Corynebacterium</taxon>
    </lineage>
</organism>
<protein>
    <submittedName>
        <fullName evidence="2">Transposase</fullName>
    </submittedName>
</protein>
<dbReference type="Pfam" id="PF01610">
    <property type="entry name" value="DDE_Tnp_ISL3"/>
    <property type="match status" value="1"/>
</dbReference>
<feature type="domain" description="Transposase IS204/IS1001/IS1096/IS1165 DDE" evidence="1">
    <location>
        <begin position="3"/>
        <end position="81"/>
    </location>
</feature>
<keyword evidence="3" id="KW-1185">Reference proteome</keyword>
<dbReference type="Proteomes" id="UP000036185">
    <property type="component" value="Chromosome"/>
</dbReference>
<evidence type="ECO:0000259" key="1">
    <source>
        <dbReference type="Pfam" id="PF01610"/>
    </source>
</evidence>
<name>A0ABN4GX81_CORUL</name>
<evidence type="ECO:0000313" key="3">
    <source>
        <dbReference type="Proteomes" id="UP000036185"/>
    </source>
</evidence>
<gene>
    <name evidence="2" type="ORF">CulFRC58_2267</name>
</gene>
<evidence type="ECO:0000313" key="2">
    <source>
        <dbReference type="EMBL" id="AKN78121.1"/>
    </source>
</evidence>
<reference evidence="2 3" key="1">
    <citation type="journal article" date="2014" name="Int. J. Syst. Evol. Microbiol.">
        <title>Draft Genome Sequence of Corynebacterium ulcerans FRC58, Isolated from the Bronchitic Aspiration of a Patient in France.</title>
        <authorList>
            <person name="Silva Ado S."/>
            <person name="Barauna R.A."/>
            <person name="de Sa P.C."/>
            <person name="das Gracas D.A."/>
            <person name="Carneiro A.R."/>
            <person name="Thouvenin M."/>
            <person name="Azevedo V."/>
            <person name="Badell E."/>
            <person name="Guiso N."/>
            <person name="da Silva A.L."/>
            <person name="Ramos R.T."/>
        </authorList>
    </citation>
    <scope>NUCLEOTIDE SEQUENCE [LARGE SCALE GENOMIC DNA]</scope>
    <source>
        <strain evidence="2 3">FRC58</strain>
    </source>
</reference>
<accession>A0ABN4GX81</accession>
<proteinExistence type="predicted"/>
<sequence>MYQDIIAAYAHPTKTEGRKLMLKMMSSIRKGVPEGLEELAQLGRILWRRREYILAYFDIGASNGPVEAINGRAEHLHGIARRASARLCTRLIYKRFVLAFSPVQSLPKTGRSYFNIK</sequence>
<dbReference type="InterPro" id="IPR002560">
    <property type="entry name" value="Transposase_DDE"/>
</dbReference>
<dbReference type="EMBL" id="CP011913">
    <property type="protein sequence ID" value="AKN78121.1"/>
    <property type="molecule type" value="Genomic_DNA"/>
</dbReference>